<dbReference type="InterPro" id="IPR008928">
    <property type="entry name" value="6-hairpin_glycosidase_sf"/>
</dbReference>
<dbReference type="EMBL" id="BRZA01000002">
    <property type="protein sequence ID" value="GLC88606.1"/>
    <property type="molecule type" value="Genomic_DNA"/>
</dbReference>
<keyword evidence="2" id="KW-1185">Reference proteome</keyword>
<dbReference type="PROSITE" id="PS51257">
    <property type="entry name" value="PROKAR_LIPOPROTEIN"/>
    <property type="match status" value="1"/>
</dbReference>
<reference evidence="1" key="1">
    <citation type="submission" date="2022-08" db="EMBL/GenBank/DDBJ databases">
        <title>Draft genome sequence of Lysinibacillus sp. strain KH24.</title>
        <authorList>
            <person name="Kanbe H."/>
            <person name="Itoh H."/>
        </authorList>
    </citation>
    <scope>NUCLEOTIDE SEQUENCE</scope>
    <source>
        <strain evidence="1">KH24</strain>
    </source>
</reference>
<dbReference type="Gene3D" id="1.50.10.10">
    <property type="match status" value="1"/>
</dbReference>
<gene>
    <name evidence="1" type="primary">ydaJ</name>
    <name evidence="1" type="ORF">LYSBPC_17330</name>
</gene>
<protein>
    <submittedName>
        <fullName evidence="1">Lipoprotein YdaJ</fullName>
    </submittedName>
</protein>
<dbReference type="SUPFAM" id="SSF48208">
    <property type="entry name" value="Six-hairpin glycosidases"/>
    <property type="match status" value="1"/>
</dbReference>
<sequence length="350" mass="40413">MKKSIFIVVMVCLLVGCSKQEALSQKKPLSSTEQFVIQELMNDQGLLATDLTEQNDLYLSESVGLWLDYLLEKDDQGRFDEQVSVLEDHFLQKNFIVWQIDGQQAATVNALIDDLRIIQALFVAGDKWNEPSYTKLATKIGKNLAKYGMKDDVFVDFVDVISHDKASVLTMCYIMPIALKNLQSHQLISKKQLNKQLTILRNAPLQKGYFPKYYDVQSKKYVFDKELHMIDQLYTAYHMSTLDRETTVFRKWLLQHYRRDGKLYGRYDANTDQPAVDYESPAVYAMAARYMLAIGERNLAEQFLQKMETLRVNKGTGYVDKQTQATHIFDNLLPLLAEREVKNAESDELE</sequence>
<accession>A0ABQ5NJQ8</accession>
<organism evidence="1 2">
    <name type="scientific">Lysinibacillus piscis</name>
    <dbReference type="NCBI Taxonomy" id="2518931"/>
    <lineage>
        <taxon>Bacteria</taxon>
        <taxon>Bacillati</taxon>
        <taxon>Bacillota</taxon>
        <taxon>Bacilli</taxon>
        <taxon>Bacillales</taxon>
        <taxon>Bacillaceae</taxon>
        <taxon>Lysinibacillus</taxon>
    </lineage>
</organism>
<dbReference type="RefSeq" id="WP_264988369.1">
    <property type="nucleotide sequence ID" value="NZ_BRZA01000002.1"/>
</dbReference>
<comment type="caution">
    <text evidence="1">The sequence shown here is derived from an EMBL/GenBank/DDBJ whole genome shotgun (WGS) entry which is preliminary data.</text>
</comment>
<keyword evidence="1" id="KW-0449">Lipoprotein</keyword>
<evidence type="ECO:0000313" key="1">
    <source>
        <dbReference type="EMBL" id="GLC88606.1"/>
    </source>
</evidence>
<dbReference type="InterPro" id="IPR012341">
    <property type="entry name" value="6hp_glycosidase-like_sf"/>
</dbReference>
<evidence type="ECO:0000313" key="2">
    <source>
        <dbReference type="Proteomes" id="UP001065593"/>
    </source>
</evidence>
<name>A0ABQ5NJQ8_9BACI</name>
<proteinExistence type="predicted"/>
<dbReference type="Proteomes" id="UP001065593">
    <property type="component" value="Unassembled WGS sequence"/>
</dbReference>